<dbReference type="PROSITE" id="PS00107">
    <property type="entry name" value="PROTEIN_KINASE_ATP"/>
    <property type="match status" value="1"/>
</dbReference>
<dbReference type="InterPro" id="IPR053235">
    <property type="entry name" value="Ser_Thr_kinase"/>
</dbReference>
<protein>
    <submittedName>
        <fullName evidence="5">Serine/threonine protein kinase</fullName>
    </submittedName>
</protein>
<keyword evidence="5" id="KW-0808">Transferase</keyword>
<gene>
    <name evidence="5" type="ORF">SAMN05421504_1021124</name>
</gene>
<dbReference type="InterPro" id="IPR008271">
    <property type="entry name" value="Ser/Thr_kinase_AS"/>
</dbReference>
<dbReference type="PROSITE" id="PS50011">
    <property type="entry name" value="PROTEIN_KINASE_DOM"/>
    <property type="match status" value="1"/>
</dbReference>
<evidence type="ECO:0000256" key="2">
    <source>
        <dbReference type="ARBA" id="ARBA00022840"/>
    </source>
</evidence>
<dbReference type="EMBL" id="FNON01000002">
    <property type="protein sequence ID" value="SDX35111.1"/>
    <property type="molecule type" value="Genomic_DNA"/>
</dbReference>
<proteinExistence type="predicted"/>
<accession>A0A1H3B0C2</accession>
<dbReference type="PANTHER" id="PTHR24361">
    <property type="entry name" value="MITOGEN-ACTIVATED KINASE KINASE KINASE"/>
    <property type="match status" value="1"/>
</dbReference>
<dbReference type="Proteomes" id="UP000199515">
    <property type="component" value="Unassembled WGS sequence"/>
</dbReference>
<feature type="domain" description="Protein kinase" evidence="4">
    <location>
        <begin position="9"/>
        <end position="247"/>
    </location>
</feature>
<keyword evidence="2 3" id="KW-0067">ATP-binding</keyword>
<keyword evidence="5" id="KW-0418">Kinase</keyword>
<reference evidence="5 6" key="1">
    <citation type="submission" date="2016-10" db="EMBL/GenBank/DDBJ databases">
        <authorList>
            <person name="de Groot N.N."/>
        </authorList>
    </citation>
    <scope>NUCLEOTIDE SEQUENCE [LARGE SCALE GENOMIC DNA]</scope>
    <source>
        <strain evidence="5 6">CPCC 202699</strain>
    </source>
</reference>
<dbReference type="CDD" id="cd14014">
    <property type="entry name" value="STKc_PknB_like"/>
    <property type="match status" value="1"/>
</dbReference>
<dbReference type="InterPro" id="IPR011009">
    <property type="entry name" value="Kinase-like_dom_sf"/>
</dbReference>
<dbReference type="InterPro" id="IPR017441">
    <property type="entry name" value="Protein_kinase_ATP_BS"/>
</dbReference>
<dbReference type="Gene3D" id="3.30.200.20">
    <property type="entry name" value="Phosphorylase Kinase, domain 1"/>
    <property type="match status" value="1"/>
</dbReference>
<evidence type="ECO:0000313" key="5">
    <source>
        <dbReference type="EMBL" id="SDX35111.1"/>
    </source>
</evidence>
<dbReference type="SUPFAM" id="SSF56112">
    <property type="entry name" value="Protein kinase-like (PK-like)"/>
    <property type="match status" value="1"/>
</dbReference>
<name>A0A1H3B0C2_9PSEU</name>
<dbReference type="Pfam" id="PF00069">
    <property type="entry name" value="Pkinase"/>
    <property type="match status" value="1"/>
</dbReference>
<dbReference type="Gene3D" id="1.10.510.10">
    <property type="entry name" value="Transferase(Phosphotransferase) domain 1"/>
    <property type="match status" value="1"/>
</dbReference>
<keyword evidence="5" id="KW-0723">Serine/threonine-protein kinase</keyword>
<feature type="binding site" evidence="3">
    <location>
        <position position="38"/>
    </location>
    <ligand>
        <name>ATP</name>
        <dbReference type="ChEBI" id="CHEBI:30616"/>
    </ligand>
</feature>
<evidence type="ECO:0000259" key="4">
    <source>
        <dbReference type="PROSITE" id="PS50011"/>
    </source>
</evidence>
<dbReference type="AlphaFoldDB" id="A0A1H3B0C2"/>
<evidence type="ECO:0000256" key="3">
    <source>
        <dbReference type="PROSITE-ProRule" id="PRU10141"/>
    </source>
</evidence>
<dbReference type="STRING" id="589385.SAMN05421504_1021124"/>
<evidence type="ECO:0000313" key="6">
    <source>
        <dbReference type="Proteomes" id="UP000199515"/>
    </source>
</evidence>
<keyword evidence="6" id="KW-1185">Reference proteome</keyword>
<dbReference type="InterPro" id="IPR000719">
    <property type="entry name" value="Prot_kinase_dom"/>
</dbReference>
<dbReference type="GO" id="GO:0005737">
    <property type="term" value="C:cytoplasm"/>
    <property type="evidence" value="ECO:0007669"/>
    <property type="project" value="TreeGrafter"/>
</dbReference>
<sequence length="590" mass="61791">MDAPKLTGFTELEALGEGAFGKVVLARHDVTGQFVAIKYLTRMDGLADFRREAETLRHVDNPHIARLYEFVEDGTNAAIIMELVRGISLQRLLAEQGTLAPEAALAVLKGSLLGLAGAHAAGVVHRDYKPGNVLVGADGQSKLVDFGIAVLTGQGGDLIGTPAYMAPEQWRGDRATPSTDVYAATCVFFRCVTGRHPYTEDLREAHQRAPIPVADVPEPVRGLVVRGMAKEALLRPADAAKFAAELEKAAKAGYGRDWEAKGWRALGAGAAALVPSLLTLGVAGSALAPAIGGVTAGAGVAGGSVGGIGGVGGGVGGLTIGAKIAIGVGALVTAAVATVVVVLSTGGEDKEAQLSTTQTSTPLALNVSLQERSEQFTDPKFAFRGQYPVVTGIADPAVAKKINDALAAPLEGRKQEVRDVLNGLGPDFLSGYPETPTTITKTEVVQGGPKLITVRYEHSAEGQILGHASWRSADMVTVDLTTGRQLNAQDILKPSTMTADGLRALITKVRAADSNQFCGEDLIRYPLTPDIFARYGHREAVKMAASPGGLTFVVFTPAIGTYAEACGEKTIVLPYEKIKEFLRPEFLALI</sequence>
<dbReference type="PROSITE" id="PS00108">
    <property type="entry name" value="PROTEIN_KINASE_ST"/>
    <property type="match status" value="1"/>
</dbReference>
<evidence type="ECO:0000256" key="1">
    <source>
        <dbReference type="ARBA" id="ARBA00022741"/>
    </source>
</evidence>
<keyword evidence="1 3" id="KW-0547">Nucleotide-binding</keyword>
<dbReference type="GO" id="GO:0005524">
    <property type="term" value="F:ATP binding"/>
    <property type="evidence" value="ECO:0007669"/>
    <property type="project" value="UniProtKB-UniRule"/>
</dbReference>
<dbReference type="GO" id="GO:0004674">
    <property type="term" value="F:protein serine/threonine kinase activity"/>
    <property type="evidence" value="ECO:0007669"/>
    <property type="project" value="UniProtKB-KW"/>
</dbReference>
<organism evidence="5 6">
    <name type="scientific">Amycolatopsis xylanica</name>
    <dbReference type="NCBI Taxonomy" id="589385"/>
    <lineage>
        <taxon>Bacteria</taxon>
        <taxon>Bacillati</taxon>
        <taxon>Actinomycetota</taxon>
        <taxon>Actinomycetes</taxon>
        <taxon>Pseudonocardiales</taxon>
        <taxon>Pseudonocardiaceae</taxon>
        <taxon>Amycolatopsis</taxon>
    </lineage>
</organism>